<evidence type="ECO:0000313" key="2">
    <source>
        <dbReference type="EMBL" id="CEL69733.1"/>
    </source>
</evidence>
<sequence>MHGKNKARPSKQKSASILLSRRPPQALRLSTIDELPEDEEEVRLPPTMDPEERFRRNDEIGRRARERLAAESKAYAKAMDRRSHHLQKSIARYSVGCRGDSTGLNEKGGDRDSQPMLAATDAAIQAAAKTASAVAAATTAGVAGGSNSNAATPTAHDIAAGTAAGIAVGVEAGKREAAKFGKESSEPPKISASAASEFLEPVPTAQQITVGIQKQMIGENPEDSHGKQTAFASTDDRHGSRAVSPAAPEEPLTRPELSADGSINSRPAVVEASPDGGRGGSPKGDGRYRGTKHNISDFAPSKDGPDHEGGASCDSDQQQQRGRGRKERARVGVDLALSEGTIRTAGVAKADSEPDKVDSGLVAPVARISDTKSITKIAEKTITMITEKIEVRTETGASRQESPVPHLNLRGDKTVDVTSSPSKQQTESADCSVCEGRRTEATVGAYIRTLTEAEWSCALESRVVETFNRGRLS</sequence>
<feature type="compositionally biased region" description="Polar residues" evidence="1">
    <location>
        <begin position="416"/>
        <end position="429"/>
    </location>
</feature>
<feature type="region of interest" description="Disordered" evidence="1">
    <location>
        <begin position="1"/>
        <end position="60"/>
    </location>
</feature>
<feature type="compositionally biased region" description="Basic residues" evidence="1">
    <location>
        <begin position="1"/>
        <end position="11"/>
    </location>
</feature>
<name>A0A0F7UIB7_NEOCL</name>
<dbReference type="EMBL" id="LN714486">
    <property type="protein sequence ID" value="CEL69733.1"/>
    <property type="molecule type" value="Genomic_DNA"/>
</dbReference>
<feature type="compositionally biased region" description="Basic and acidic residues" evidence="1">
    <location>
        <begin position="50"/>
        <end position="60"/>
    </location>
</feature>
<feature type="region of interest" description="Disordered" evidence="1">
    <location>
        <begin position="393"/>
        <end position="434"/>
    </location>
</feature>
<organism evidence="2">
    <name type="scientific">Neospora caninum (strain Liverpool)</name>
    <dbReference type="NCBI Taxonomy" id="572307"/>
    <lineage>
        <taxon>Eukaryota</taxon>
        <taxon>Sar</taxon>
        <taxon>Alveolata</taxon>
        <taxon>Apicomplexa</taxon>
        <taxon>Conoidasida</taxon>
        <taxon>Coccidia</taxon>
        <taxon>Eucoccidiorida</taxon>
        <taxon>Eimeriorina</taxon>
        <taxon>Sarcocystidae</taxon>
        <taxon>Neospora</taxon>
    </lineage>
</organism>
<reference evidence="2" key="1">
    <citation type="journal article" date="2015" name="PLoS ONE">
        <title>Comprehensive Evaluation of Toxoplasma gondii VEG and Neospora caninum LIV Genomes with Tachyzoite Stage Transcriptome and Proteome Defines Novel Transcript Features.</title>
        <authorList>
            <person name="Ramaprasad A."/>
            <person name="Mourier T."/>
            <person name="Naeem R."/>
            <person name="Malas T.B."/>
            <person name="Moussa E."/>
            <person name="Panigrahi A."/>
            <person name="Vermont S.J."/>
            <person name="Otto T.D."/>
            <person name="Wastling J."/>
            <person name="Pain A."/>
        </authorList>
    </citation>
    <scope>NUCLEOTIDE SEQUENCE</scope>
    <source>
        <strain evidence="2">Liverpool</strain>
    </source>
</reference>
<gene>
    <name evidence="2" type="ORF">BN1204_054350</name>
</gene>
<dbReference type="AlphaFoldDB" id="A0A0F7UIB7"/>
<proteinExistence type="predicted"/>
<accession>A0A0F7UIB7</accession>
<evidence type="ECO:0000256" key="1">
    <source>
        <dbReference type="SAM" id="MobiDB-lite"/>
    </source>
</evidence>
<feature type="region of interest" description="Disordered" evidence="1">
    <location>
        <begin position="178"/>
        <end position="332"/>
    </location>
</feature>
<protein>
    <submittedName>
        <fullName evidence="2">Uncharacterized protein</fullName>
    </submittedName>
</protein>